<keyword evidence="4" id="KW-0812">Transmembrane</keyword>
<dbReference type="SMART" id="SM00028">
    <property type="entry name" value="TPR"/>
    <property type="match status" value="3"/>
</dbReference>
<feature type="transmembrane region" description="Helical" evidence="4">
    <location>
        <begin position="12"/>
        <end position="31"/>
    </location>
</feature>
<organism evidence="5 6">
    <name type="scientific">Flavobacterium ginsengiterrae</name>
    <dbReference type="NCBI Taxonomy" id="871695"/>
    <lineage>
        <taxon>Bacteria</taxon>
        <taxon>Pseudomonadati</taxon>
        <taxon>Bacteroidota</taxon>
        <taxon>Flavobacteriia</taxon>
        <taxon>Flavobacteriales</taxon>
        <taxon>Flavobacteriaceae</taxon>
        <taxon>Flavobacterium</taxon>
    </lineage>
</organism>
<keyword evidence="2" id="KW-0802">TPR repeat</keyword>
<accession>A0ABP7H2A0</accession>
<dbReference type="Gene3D" id="3.30.565.10">
    <property type="entry name" value="Histidine kinase-like ATPase, C-terminal domain"/>
    <property type="match status" value="1"/>
</dbReference>
<gene>
    <name evidence="5" type="ORF">GCM10022423_42410</name>
</gene>
<evidence type="ECO:0000256" key="4">
    <source>
        <dbReference type="SAM" id="Phobius"/>
    </source>
</evidence>
<keyword evidence="4" id="KW-0472">Membrane</keyword>
<dbReference type="InterPro" id="IPR019734">
    <property type="entry name" value="TPR_rpt"/>
</dbReference>
<evidence type="ECO:0000313" key="5">
    <source>
        <dbReference type="EMBL" id="GAA3781405.1"/>
    </source>
</evidence>
<dbReference type="InterPro" id="IPR011990">
    <property type="entry name" value="TPR-like_helical_dom_sf"/>
</dbReference>
<name>A0ABP7H2A0_9FLAO</name>
<dbReference type="SUPFAM" id="SSF48452">
    <property type="entry name" value="TPR-like"/>
    <property type="match status" value="2"/>
</dbReference>
<dbReference type="PANTHER" id="PTHR45641:SF1">
    <property type="entry name" value="AAA+ ATPASE DOMAIN-CONTAINING PROTEIN"/>
    <property type="match status" value="1"/>
</dbReference>
<dbReference type="RefSeq" id="WP_345146768.1">
    <property type="nucleotide sequence ID" value="NZ_BAABDU010000007.1"/>
</dbReference>
<sequence length="592" mass="69007">MKILYFIKNRIFLKYILIFLTILLAGAILLYKSNQNETKAVEQKKKDNSLEIKKYIGKADVFFDRSSYDTAYLFYKKAIDLCDPIDDYADDYVYSELSIANLYQNMGNFIACEESLLKVFPHLKKTSKPKFTYNTYTILAYNYYFTYDYNNALIYHKKALRLAKTPYKKTVIITDIALIYSAQKKYKEVIDILEPLTVKKIRHESDSTKTDNDYSLLLNTIGYCYYKVGNPKALDCFKKSLKIQLRQKQDYELVSTYGNLAMVYSKTNPKLSKKYTEMQYISSCKSKSASFKANSLAELIKKSGGKELEQYSKEYVKIIDSIMSSRKQAKNQFSIIKYESKTDKEENLKLKAEQAENELQLQYHKNRNLISYIVIAFILGALLLLPLYLSIKGNKEKKEAILESERRISNKLQNELTLTVQNTLAFAKGKDLENSENKNHFLNSLDEIYNQTRKISRENSSIITDEKYASDLKEMISGFKTENLNMFVNGLDSIKWNKINKNKKIIIYRILQELFYIMKKYNDVSVIVLSFKIIEKNITLTYTDNGIKSQNDRIILKNDLQNVENRIKTTNGTINFANYTENGFKINFTFPL</sequence>
<dbReference type="Gene3D" id="1.25.40.10">
    <property type="entry name" value="Tetratricopeptide repeat domain"/>
    <property type="match status" value="2"/>
</dbReference>
<comment type="caution">
    <text evidence="5">The sequence shown here is derived from an EMBL/GenBank/DDBJ whole genome shotgun (WGS) entry which is preliminary data.</text>
</comment>
<evidence type="ECO:0000313" key="6">
    <source>
        <dbReference type="Proteomes" id="UP001500748"/>
    </source>
</evidence>
<dbReference type="InterPro" id="IPR036890">
    <property type="entry name" value="HATPase_C_sf"/>
</dbReference>
<keyword evidence="4" id="KW-1133">Transmembrane helix</keyword>
<dbReference type="EMBL" id="BAABDU010000007">
    <property type="protein sequence ID" value="GAA3781405.1"/>
    <property type="molecule type" value="Genomic_DNA"/>
</dbReference>
<feature type="transmembrane region" description="Helical" evidence="4">
    <location>
        <begin position="369"/>
        <end position="389"/>
    </location>
</feature>
<evidence type="ECO:0000256" key="1">
    <source>
        <dbReference type="ARBA" id="ARBA00022737"/>
    </source>
</evidence>
<evidence type="ECO:0008006" key="7">
    <source>
        <dbReference type="Google" id="ProtNLM"/>
    </source>
</evidence>
<proteinExistence type="predicted"/>
<dbReference type="PANTHER" id="PTHR45641">
    <property type="entry name" value="TETRATRICOPEPTIDE REPEAT PROTEIN (AFU_ORTHOLOGUE AFUA_6G03870)"/>
    <property type="match status" value="1"/>
</dbReference>
<feature type="coiled-coil region" evidence="3">
    <location>
        <begin position="338"/>
        <end position="365"/>
    </location>
</feature>
<keyword evidence="6" id="KW-1185">Reference proteome</keyword>
<evidence type="ECO:0000256" key="3">
    <source>
        <dbReference type="SAM" id="Coils"/>
    </source>
</evidence>
<protein>
    <recommendedName>
        <fullName evidence="7">Tetratricopeptide repeat protein</fullName>
    </recommendedName>
</protein>
<reference evidence="6" key="1">
    <citation type="journal article" date="2019" name="Int. J. Syst. Evol. Microbiol.">
        <title>The Global Catalogue of Microorganisms (GCM) 10K type strain sequencing project: providing services to taxonomists for standard genome sequencing and annotation.</title>
        <authorList>
            <consortium name="The Broad Institute Genomics Platform"/>
            <consortium name="The Broad Institute Genome Sequencing Center for Infectious Disease"/>
            <person name="Wu L."/>
            <person name="Ma J."/>
        </authorList>
    </citation>
    <scope>NUCLEOTIDE SEQUENCE [LARGE SCALE GENOMIC DNA]</scope>
    <source>
        <strain evidence="6">JCM 17337</strain>
    </source>
</reference>
<dbReference type="Proteomes" id="UP001500748">
    <property type="component" value="Unassembled WGS sequence"/>
</dbReference>
<keyword evidence="3" id="KW-0175">Coiled coil</keyword>
<evidence type="ECO:0000256" key="2">
    <source>
        <dbReference type="ARBA" id="ARBA00022803"/>
    </source>
</evidence>
<keyword evidence="1" id="KW-0677">Repeat</keyword>